<gene>
    <name evidence="3" type="ORF">SEMRO_1700_G292090.1</name>
</gene>
<comment type="caution">
    <text evidence="3">The sequence shown here is derived from an EMBL/GenBank/DDBJ whole genome shotgun (WGS) entry which is preliminary data.</text>
</comment>
<dbReference type="Proteomes" id="UP001153069">
    <property type="component" value="Unassembled WGS sequence"/>
</dbReference>
<evidence type="ECO:0000313" key="4">
    <source>
        <dbReference type="Proteomes" id="UP001153069"/>
    </source>
</evidence>
<dbReference type="AlphaFoldDB" id="A0A9N8EQU6"/>
<organism evidence="3 4">
    <name type="scientific">Seminavis robusta</name>
    <dbReference type="NCBI Taxonomy" id="568900"/>
    <lineage>
        <taxon>Eukaryota</taxon>
        <taxon>Sar</taxon>
        <taxon>Stramenopiles</taxon>
        <taxon>Ochrophyta</taxon>
        <taxon>Bacillariophyta</taxon>
        <taxon>Bacillariophyceae</taxon>
        <taxon>Bacillariophycidae</taxon>
        <taxon>Naviculales</taxon>
        <taxon>Naviculaceae</taxon>
        <taxon>Seminavis</taxon>
    </lineage>
</organism>
<keyword evidence="2" id="KW-0472">Membrane</keyword>
<dbReference type="EMBL" id="CAICTM010001698">
    <property type="protein sequence ID" value="CAB9525606.1"/>
    <property type="molecule type" value="Genomic_DNA"/>
</dbReference>
<evidence type="ECO:0000313" key="3">
    <source>
        <dbReference type="EMBL" id="CAB9525606.1"/>
    </source>
</evidence>
<feature type="transmembrane region" description="Helical" evidence="2">
    <location>
        <begin position="130"/>
        <end position="148"/>
    </location>
</feature>
<evidence type="ECO:0000256" key="2">
    <source>
        <dbReference type="SAM" id="Phobius"/>
    </source>
</evidence>
<sequence>MAAMEDTRKKVGGKCWAQAERVSKECKRIFGAALSDTWLEGIVIKVDQRLSNPSAKRATTYITALYKLGERDGIAIEKEKELTMQSLKAANPKAPTENNNNNNNNDDPVIGLFLPTHHPMTTTEKKSPGLLPRVLVLVLVLVLAQPLVK</sequence>
<keyword evidence="2" id="KW-0812">Transmembrane</keyword>
<keyword evidence="2" id="KW-1133">Transmembrane helix</keyword>
<evidence type="ECO:0000256" key="1">
    <source>
        <dbReference type="SAM" id="MobiDB-lite"/>
    </source>
</evidence>
<protein>
    <submittedName>
        <fullName evidence="3">Uncharacterized protein</fullName>
    </submittedName>
</protein>
<accession>A0A9N8EQU6</accession>
<name>A0A9N8EQU6_9STRA</name>
<keyword evidence="4" id="KW-1185">Reference proteome</keyword>
<proteinExistence type="predicted"/>
<feature type="region of interest" description="Disordered" evidence="1">
    <location>
        <begin position="88"/>
        <end position="107"/>
    </location>
</feature>
<reference evidence="3" key="1">
    <citation type="submission" date="2020-06" db="EMBL/GenBank/DDBJ databases">
        <authorList>
            <consortium name="Plant Systems Biology data submission"/>
        </authorList>
    </citation>
    <scope>NUCLEOTIDE SEQUENCE</scope>
    <source>
        <strain evidence="3">D6</strain>
    </source>
</reference>